<accession>A0A6J7EM37</accession>
<evidence type="ECO:0000256" key="2">
    <source>
        <dbReference type="ARBA" id="ARBA00022741"/>
    </source>
</evidence>
<dbReference type="InterPro" id="IPR000808">
    <property type="entry name" value="Mrp-like_CS"/>
</dbReference>
<dbReference type="GO" id="GO:0016226">
    <property type="term" value="P:iron-sulfur cluster assembly"/>
    <property type="evidence" value="ECO:0007669"/>
    <property type="project" value="InterPro"/>
</dbReference>
<dbReference type="CDD" id="cd02037">
    <property type="entry name" value="Mrp_NBP35"/>
    <property type="match status" value="1"/>
</dbReference>
<dbReference type="PANTHER" id="PTHR42961">
    <property type="entry name" value="IRON-SULFUR PROTEIN NUBPL"/>
    <property type="match status" value="1"/>
</dbReference>
<dbReference type="GO" id="GO:0046872">
    <property type="term" value="F:metal ion binding"/>
    <property type="evidence" value="ECO:0007669"/>
    <property type="project" value="UniProtKB-KW"/>
</dbReference>
<keyword evidence="4" id="KW-0408">Iron</keyword>
<evidence type="ECO:0000256" key="5">
    <source>
        <dbReference type="ARBA" id="ARBA00023014"/>
    </source>
</evidence>
<dbReference type="AlphaFoldDB" id="A0A6J7EM37"/>
<gene>
    <name evidence="7" type="ORF">UFOPK3376_01712</name>
</gene>
<keyword evidence="1" id="KW-0479">Metal-binding</keyword>
<feature type="domain" description="MIP18 family-like" evidence="6">
    <location>
        <begin position="19"/>
        <end position="95"/>
    </location>
</feature>
<keyword evidence="5" id="KW-0411">Iron-sulfur</keyword>
<dbReference type="HAMAP" id="MF_02040">
    <property type="entry name" value="Mrp_NBP35"/>
    <property type="match status" value="1"/>
</dbReference>
<dbReference type="Pfam" id="PF01883">
    <property type="entry name" value="FeS_assembly_P"/>
    <property type="match status" value="1"/>
</dbReference>
<dbReference type="Gene3D" id="3.40.50.300">
    <property type="entry name" value="P-loop containing nucleotide triphosphate hydrolases"/>
    <property type="match status" value="1"/>
</dbReference>
<dbReference type="PROSITE" id="PS01215">
    <property type="entry name" value="MRP"/>
    <property type="match status" value="1"/>
</dbReference>
<organism evidence="7">
    <name type="scientific">freshwater metagenome</name>
    <dbReference type="NCBI Taxonomy" id="449393"/>
    <lineage>
        <taxon>unclassified sequences</taxon>
        <taxon>metagenomes</taxon>
        <taxon>ecological metagenomes</taxon>
    </lineage>
</organism>
<dbReference type="Pfam" id="PF10609">
    <property type="entry name" value="ParA"/>
    <property type="match status" value="1"/>
</dbReference>
<name>A0A6J7EM37_9ZZZZ</name>
<dbReference type="GO" id="GO:0140663">
    <property type="term" value="F:ATP-dependent FeS chaperone activity"/>
    <property type="evidence" value="ECO:0007669"/>
    <property type="project" value="InterPro"/>
</dbReference>
<evidence type="ECO:0000256" key="1">
    <source>
        <dbReference type="ARBA" id="ARBA00022723"/>
    </source>
</evidence>
<dbReference type="InterPro" id="IPR033756">
    <property type="entry name" value="YlxH/NBP35"/>
</dbReference>
<dbReference type="GO" id="GO:0051539">
    <property type="term" value="F:4 iron, 4 sulfur cluster binding"/>
    <property type="evidence" value="ECO:0007669"/>
    <property type="project" value="TreeGrafter"/>
</dbReference>
<dbReference type="InterPro" id="IPR044304">
    <property type="entry name" value="NUBPL-like"/>
</dbReference>
<reference evidence="7" key="1">
    <citation type="submission" date="2020-05" db="EMBL/GenBank/DDBJ databases">
        <authorList>
            <person name="Chiriac C."/>
            <person name="Salcher M."/>
            <person name="Ghai R."/>
            <person name="Kavagutti S V."/>
        </authorList>
    </citation>
    <scope>NUCLEOTIDE SEQUENCE</scope>
</reference>
<dbReference type="Gene3D" id="3.30.300.130">
    <property type="entry name" value="Fe-S cluster assembly (FSCA)"/>
    <property type="match status" value="1"/>
</dbReference>
<dbReference type="GO" id="GO:0005524">
    <property type="term" value="F:ATP binding"/>
    <property type="evidence" value="ECO:0007669"/>
    <property type="project" value="UniProtKB-KW"/>
</dbReference>
<dbReference type="SUPFAM" id="SSF52540">
    <property type="entry name" value="P-loop containing nucleoside triphosphate hydrolases"/>
    <property type="match status" value="1"/>
</dbReference>
<dbReference type="PANTHER" id="PTHR42961:SF2">
    <property type="entry name" value="IRON-SULFUR PROTEIN NUBPL"/>
    <property type="match status" value="1"/>
</dbReference>
<dbReference type="InterPro" id="IPR027417">
    <property type="entry name" value="P-loop_NTPase"/>
</dbReference>
<dbReference type="SUPFAM" id="SSF117916">
    <property type="entry name" value="Fe-S cluster assembly (FSCA) domain-like"/>
    <property type="match status" value="1"/>
</dbReference>
<sequence length="407" mass="42631">MPLQVKFLMSETPPAVPTRDDVFGLLGAVIDPELGTDIVTLGMVPDVVVSPADSTGGVDVTVWVKLTIGGCPLRSQIKRDVETRVALHPAVRTVHIEWGEMTSDERSEVMLKARWSARENAPDTAVPQSCRVLAIASGKGGVGKSSVTVNLAAALAAQGLTVGVLDADIWGFSVPRLLGISDRLEAEAVEGSDRPKIIPNTLKVGRGELKVVSTGFLVAEDTALMWRGLMLTKAVEQFLRDVAWGDMDYLLIDMPPGTGDVQMGLARMLPRTDLIIVTTPALAAQKVASRAADMAKRSFLRVAGVIENMSSFTCDHGQEYALFGSGGGQALADEINVPLLGQVPLEPAVGAGGDAGVPVSLSPYGGAAATVFRAIAQRIIDDIAPPVNMAGCSARMLAAVAAAFDNA</sequence>
<dbReference type="FunFam" id="3.40.50.300:FF:001119">
    <property type="entry name" value="Iron-sulfur cluster carrier protein"/>
    <property type="match status" value="1"/>
</dbReference>
<evidence type="ECO:0000259" key="6">
    <source>
        <dbReference type="Pfam" id="PF01883"/>
    </source>
</evidence>
<keyword evidence="3" id="KW-0067">ATP-binding</keyword>
<dbReference type="InterPro" id="IPR034904">
    <property type="entry name" value="FSCA_dom_sf"/>
</dbReference>
<evidence type="ECO:0000256" key="4">
    <source>
        <dbReference type="ARBA" id="ARBA00023004"/>
    </source>
</evidence>
<keyword evidence="2" id="KW-0547">Nucleotide-binding</keyword>
<protein>
    <submittedName>
        <fullName evidence="7">Unannotated protein</fullName>
    </submittedName>
</protein>
<dbReference type="EMBL" id="CAFBLP010000041">
    <property type="protein sequence ID" value="CAB4882758.1"/>
    <property type="molecule type" value="Genomic_DNA"/>
</dbReference>
<dbReference type="InterPro" id="IPR019591">
    <property type="entry name" value="Mrp/NBP35_ATP-bd"/>
</dbReference>
<evidence type="ECO:0000313" key="7">
    <source>
        <dbReference type="EMBL" id="CAB4882758.1"/>
    </source>
</evidence>
<dbReference type="InterPro" id="IPR002744">
    <property type="entry name" value="MIP18-like"/>
</dbReference>
<proteinExistence type="inferred from homology"/>
<evidence type="ECO:0000256" key="3">
    <source>
        <dbReference type="ARBA" id="ARBA00022840"/>
    </source>
</evidence>